<dbReference type="OrthoDB" id="276261at2759"/>
<dbReference type="GO" id="GO:0006298">
    <property type="term" value="P:mismatch repair"/>
    <property type="evidence" value="ECO:0007669"/>
    <property type="project" value="InterPro"/>
</dbReference>
<dbReference type="AlphaFoldDB" id="A0A438K281"/>
<dbReference type="EMBL" id="QGNW01000018">
    <property type="protein sequence ID" value="RVX15322.1"/>
    <property type="molecule type" value="Genomic_DNA"/>
</dbReference>
<dbReference type="GO" id="GO:0030983">
    <property type="term" value="F:mismatched DNA binding"/>
    <property type="evidence" value="ECO:0007669"/>
    <property type="project" value="InterPro"/>
</dbReference>
<evidence type="ECO:0000256" key="1">
    <source>
        <dbReference type="SAM" id="MobiDB-lite"/>
    </source>
</evidence>
<feature type="compositionally biased region" description="Polar residues" evidence="1">
    <location>
        <begin position="146"/>
        <end position="160"/>
    </location>
</feature>
<gene>
    <name evidence="2" type="primary">MSH4_3</name>
    <name evidence="2" type="ORF">CK203_009145</name>
</gene>
<dbReference type="Gene3D" id="3.30.420.110">
    <property type="entry name" value="MutS, connector domain"/>
    <property type="match status" value="1"/>
</dbReference>
<name>A0A438K281_VITVI</name>
<comment type="caution">
    <text evidence="2">The sequence shown here is derived from an EMBL/GenBank/DDBJ whole genome shotgun (WGS) entry which is preliminary data.</text>
</comment>
<sequence length="336" mass="37045">MKAMVATLDLLTYNSWFPDLGTTNHVTHDLNNSSSGSRWAMEQICLYLILVLLLTKQREASYSKGGYMKDCTSSICPSSTPSSSVQSSQPTSVLSKKSVQSRSKVCQAFLHFKSQVELLLNKKIKLLQSDCGAEYRPSESPLASSHLLQTSSRIPSSQNHPPIHLEQPSLEPDSISQPAAVAAQNTHPLITRSKDGIYKPKIFTATKSITKPTIVGVAAFDLRLASLHLSQYIETSSSYQNTKTLLHFYDPMVIIVSPNKLAPDGMVGVSELVDRFYFAVKKVVMARSCFDDTKGAVLIKNLAAKEPSALGLDTYYKQYYLCLAAAAATIKWYFQT</sequence>
<evidence type="ECO:0000313" key="3">
    <source>
        <dbReference type="Proteomes" id="UP000288805"/>
    </source>
</evidence>
<dbReference type="Proteomes" id="UP000288805">
    <property type="component" value="Unassembled WGS sequence"/>
</dbReference>
<dbReference type="InterPro" id="IPR036678">
    <property type="entry name" value="MutS_con_dom_sf"/>
</dbReference>
<proteinExistence type="predicted"/>
<dbReference type="GO" id="GO:0005524">
    <property type="term" value="F:ATP binding"/>
    <property type="evidence" value="ECO:0007669"/>
    <property type="project" value="InterPro"/>
</dbReference>
<evidence type="ECO:0000313" key="2">
    <source>
        <dbReference type="EMBL" id="RVX15322.1"/>
    </source>
</evidence>
<feature type="region of interest" description="Disordered" evidence="1">
    <location>
        <begin position="146"/>
        <end position="176"/>
    </location>
</feature>
<reference evidence="2 3" key="1">
    <citation type="journal article" date="2018" name="PLoS Genet.">
        <title>Population sequencing reveals clonal diversity and ancestral inbreeding in the grapevine cultivar Chardonnay.</title>
        <authorList>
            <person name="Roach M.J."/>
            <person name="Johnson D.L."/>
            <person name="Bohlmann J."/>
            <person name="van Vuuren H.J."/>
            <person name="Jones S.J."/>
            <person name="Pretorius I.S."/>
            <person name="Schmidt S.A."/>
            <person name="Borneman A.R."/>
        </authorList>
    </citation>
    <scope>NUCLEOTIDE SEQUENCE [LARGE SCALE GENOMIC DNA]</scope>
    <source>
        <strain evidence="3">cv. Chardonnay</strain>
        <tissue evidence="2">Leaf</tissue>
    </source>
</reference>
<protein>
    <submittedName>
        <fullName evidence="2">DNA mismatch repair protein MSH4</fullName>
    </submittedName>
</protein>
<accession>A0A438K281</accession>
<organism evidence="2 3">
    <name type="scientific">Vitis vinifera</name>
    <name type="common">Grape</name>
    <dbReference type="NCBI Taxonomy" id="29760"/>
    <lineage>
        <taxon>Eukaryota</taxon>
        <taxon>Viridiplantae</taxon>
        <taxon>Streptophyta</taxon>
        <taxon>Embryophyta</taxon>
        <taxon>Tracheophyta</taxon>
        <taxon>Spermatophyta</taxon>
        <taxon>Magnoliopsida</taxon>
        <taxon>eudicotyledons</taxon>
        <taxon>Gunneridae</taxon>
        <taxon>Pentapetalae</taxon>
        <taxon>rosids</taxon>
        <taxon>Vitales</taxon>
        <taxon>Vitaceae</taxon>
        <taxon>Viteae</taxon>
        <taxon>Vitis</taxon>
    </lineage>
</organism>